<comment type="subcellular location">
    <subcellularLocation>
        <location evidence="1">Nucleus</location>
    </subcellularLocation>
</comment>
<organism evidence="9">
    <name type="scientific">Triticum aestivum</name>
    <name type="common">Wheat</name>
    <dbReference type="NCBI Taxonomy" id="4565"/>
    <lineage>
        <taxon>Eukaryota</taxon>
        <taxon>Viridiplantae</taxon>
        <taxon>Streptophyta</taxon>
        <taxon>Embryophyta</taxon>
        <taxon>Tracheophyta</taxon>
        <taxon>Spermatophyta</taxon>
        <taxon>Magnoliopsida</taxon>
        <taxon>Liliopsida</taxon>
        <taxon>Poales</taxon>
        <taxon>Poaceae</taxon>
        <taxon>BOP clade</taxon>
        <taxon>Pooideae</taxon>
        <taxon>Triticodae</taxon>
        <taxon>Triticeae</taxon>
        <taxon>Triticinae</taxon>
        <taxon>Triticum</taxon>
    </lineage>
</organism>
<feature type="compositionally biased region" description="Pro residues" evidence="7">
    <location>
        <begin position="48"/>
        <end position="62"/>
    </location>
</feature>
<keyword evidence="10" id="KW-1185">Reference proteome</keyword>
<sequence>MALNDGLARFWLQQERNQAALSALAAAKTSSSSSSTRPSSSQQQPGATPSPRPAAKPSPPVPAARLSDETAQLKETDTARKLAAGTRIRFSDDTARLQKINEVRRSAVGKQIRDVITLLERTREPLTAHQINEKTYVIDGNGAVAESLRNNLKVRFDGKRYSYKRTHHVKGKDELLSLIISFPEGLPVSEVQDAYPTMLEDLQALKSSGDIFLLSVERDMIAYPNDPRSRMEVDAELKKMFHDIKLPVDMLDIEKELRKNGEKPATDTAKRRAAEQIHGRQPEPEKARKKPRGITSRTKLTNAHLPGLFDLPVDKKDSKDFN</sequence>
<reference evidence="9" key="1">
    <citation type="submission" date="2018-08" db="EMBL/GenBank/DDBJ databases">
        <authorList>
            <person name="Rossello M."/>
        </authorList>
    </citation>
    <scope>NUCLEOTIDE SEQUENCE [LARGE SCALE GENOMIC DNA]</scope>
    <source>
        <strain evidence="9">cv. Chinese Spring</strain>
    </source>
</reference>
<dbReference type="PANTHER" id="PTHR12716:SF12">
    <property type="entry name" value="TRANSCRIPTION INITIATION FACTOR IIE SUBUNIT BETA"/>
    <property type="match status" value="1"/>
</dbReference>
<feature type="region of interest" description="Disordered" evidence="7">
    <location>
        <begin position="257"/>
        <end position="322"/>
    </location>
</feature>
<evidence type="ECO:0000256" key="3">
    <source>
        <dbReference type="ARBA" id="ARBA00023125"/>
    </source>
</evidence>
<evidence type="ECO:0000256" key="5">
    <source>
        <dbReference type="ARBA" id="ARBA00023242"/>
    </source>
</evidence>
<reference evidence="9" key="2">
    <citation type="submission" date="2018-10" db="UniProtKB">
        <authorList>
            <consortium name="EnsemblPlants"/>
        </authorList>
    </citation>
    <scope>IDENTIFICATION</scope>
</reference>
<dbReference type="OMA" id="LARFWLQ"/>
<evidence type="ECO:0000256" key="1">
    <source>
        <dbReference type="ARBA" id="ARBA00004123"/>
    </source>
</evidence>
<evidence type="ECO:0000256" key="7">
    <source>
        <dbReference type="SAM" id="MobiDB-lite"/>
    </source>
</evidence>
<feature type="compositionally biased region" description="Basic and acidic residues" evidence="7">
    <location>
        <begin position="66"/>
        <end position="80"/>
    </location>
</feature>
<evidence type="ECO:0000259" key="8">
    <source>
        <dbReference type="PROSITE" id="PS51351"/>
    </source>
</evidence>
<dbReference type="Pfam" id="PF18121">
    <property type="entry name" value="TFA2_Winged_2"/>
    <property type="match status" value="1"/>
</dbReference>
<dbReference type="AlphaFoldDB" id="A0A3B6EB42"/>
<comment type="function">
    <text evidence="6">Recruits TFIIH to the initiation complex and stimulates the RNA polymerase II C-terminal domain kinase and DNA-dependent ATPase activities of TFIIH. Both TFIIH and TFIIE are required for promoter clearance by RNA polymerase.</text>
</comment>
<accession>A0A3B6EB42</accession>
<feature type="region of interest" description="Disordered" evidence="7">
    <location>
        <begin position="23"/>
        <end position="80"/>
    </location>
</feature>
<dbReference type="EnsemblPlants" id="TraesCS3A02G027800.1">
    <property type="protein sequence ID" value="TraesCS3A02G027800.1"/>
    <property type="gene ID" value="TraesCS3A02G027800"/>
</dbReference>
<dbReference type="GO" id="GO:0003677">
    <property type="term" value="F:DNA binding"/>
    <property type="evidence" value="ECO:0007669"/>
    <property type="project" value="UniProtKB-KW"/>
</dbReference>
<proteinExistence type="predicted"/>
<dbReference type="OrthoDB" id="652142at2759"/>
<protein>
    <recommendedName>
        <fullName evidence="8">TFIIE beta domain-containing protein</fullName>
    </recommendedName>
</protein>
<dbReference type="GO" id="GO:0006367">
    <property type="term" value="P:transcription initiation at RNA polymerase II promoter"/>
    <property type="evidence" value="ECO:0000318"/>
    <property type="project" value="GO_Central"/>
</dbReference>
<evidence type="ECO:0000313" key="10">
    <source>
        <dbReference type="Proteomes" id="UP000019116"/>
    </source>
</evidence>
<feature type="compositionally biased region" description="Basic and acidic residues" evidence="7">
    <location>
        <begin position="257"/>
        <end position="286"/>
    </location>
</feature>
<feature type="domain" description="TFIIE beta" evidence="8">
    <location>
        <begin position="96"/>
        <end position="170"/>
    </location>
</feature>
<dbReference type="GO" id="GO:0005673">
    <property type="term" value="C:transcription factor TFIIE complex"/>
    <property type="evidence" value="ECO:0000318"/>
    <property type="project" value="GO_Central"/>
</dbReference>
<dbReference type="InterPro" id="IPR040501">
    <property type="entry name" value="TFA2_Winged_2"/>
</dbReference>
<dbReference type="STRING" id="4565.A0A3B6EB42"/>
<evidence type="ECO:0000256" key="4">
    <source>
        <dbReference type="ARBA" id="ARBA00023163"/>
    </source>
</evidence>
<keyword evidence="3" id="KW-0238">DNA-binding</keyword>
<evidence type="ECO:0000256" key="6">
    <source>
        <dbReference type="ARBA" id="ARBA00025581"/>
    </source>
</evidence>
<keyword evidence="4" id="KW-0804">Transcription</keyword>
<feature type="compositionally biased region" description="Low complexity" evidence="7">
    <location>
        <begin position="23"/>
        <end position="47"/>
    </location>
</feature>
<keyword evidence="2" id="KW-0805">Transcription regulation</keyword>
<dbReference type="Proteomes" id="UP000019116">
    <property type="component" value="Chromosome 3A"/>
</dbReference>
<name>A0A3B6EB42_WHEAT</name>
<evidence type="ECO:0000313" key="9">
    <source>
        <dbReference type="EnsemblPlants" id="TraesCS3A02G027800.1"/>
    </source>
</evidence>
<dbReference type="PROSITE" id="PS51351">
    <property type="entry name" value="TFIIE_BETA_C"/>
    <property type="match status" value="1"/>
</dbReference>
<evidence type="ECO:0000256" key="2">
    <source>
        <dbReference type="ARBA" id="ARBA00023015"/>
    </source>
</evidence>
<dbReference type="Gramene" id="TraesCS3A02G027800.1">
    <property type="protein sequence ID" value="TraesCS3A02G027800.1"/>
    <property type="gene ID" value="TraesCS3A02G027800"/>
</dbReference>
<dbReference type="InterPro" id="IPR003166">
    <property type="entry name" value="TFIIE_bsu_DNA-bd"/>
</dbReference>
<dbReference type="InterPro" id="IPR016656">
    <property type="entry name" value="TFIIE-bsu"/>
</dbReference>
<keyword evidence="5" id="KW-0539">Nucleus</keyword>
<dbReference type="PANTHER" id="PTHR12716">
    <property type="entry name" value="TRANSCRIPTION INITIATION FACTOR IIE, BETA SUBUNIT"/>
    <property type="match status" value="1"/>
</dbReference>
<feature type="compositionally biased region" description="Basic and acidic residues" evidence="7">
    <location>
        <begin position="312"/>
        <end position="322"/>
    </location>
</feature>
<dbReference type="Gramene" id="TraesCS3A03G0055700.1">
    <property type="protein sequence ID" value="TraesCS3A03G0055700.1.CDS"/>
    <property type="gene ID" value="TraesCS3A03G0055700"/>
</dbReference>